<feature type="region of interest" description="Disordered" evidence="1">
    <location>
        <begin position="160"/>
        <end position="180"/>
    </location>
</feature>
<organism evidence="2 3">
    <name type="scientific">Letharia lupina</name>
    <dbReference type="NCBI Taxonomy" id="560253"/>
    <lineage>
        <taxon>Eukaryota</taxon>
        <taxon>Fungi</taxon>
        <taxon>Dikarya</taxon>
        <taxon>Ascomycota</taxon>
        <taxon>Pezizomycotina</taxon>
        <taxon>Lecanoromycetes</taxon>
        <taxon>OSLEUM clade</taxon>
        <taxon>Lecanoromycetidae</taxon>
        <taxon>Lecanorales</taxon>
        <taxon>Lecanorineae</taxon>
        <taxon>Parmeliaceae</taxon>
        <taxon>Letharia</taxon>
    </lineage>
</organism>
<protein>
    <recommendedName>
        <fullName evidence="4">RRM domain-containing protein</fullName>
    </recommendedName>
</protein>
<evidence type="ECO:0008006" key="4">
    <source>
        <dbReference type="Google" id="ProtNLM"/>
    </source>
</evidence>
<keyword evidence="3" id="KW-1185">Reference proteome</keyword>
<evidence type="ECO:0000313" key="2">
    <source>
        <dbReference type="EMBL" id="KAF6220956.1"/>
    </source>
</evidence>
<comment type="caution">
    <text evidence="2">The sequence shown here is derived from an EMBL/GenBank/DDBJ whole genome shotgun (WGS) entry which is preliminary data.</text>
</comment>
<gene>
    <name evidence="2" type="ORF">HO133_002637</name>
</gene>
<name>A0A8H6FAI2_9LECA</name>
<feature type="region of interest" description="Disordered" evidence="1">
    <location>
        <begin position="74"/>
        <end position="148"/>
    </location>
</feature>
<dbReference type="GeneID" id="59331049"/>
<evidence type="ECO:0000313" key="3">
    <source>
        <dbReference type="Proteomes" id="UP000593566"/>
    </source>
</evidence>
<dbReference type="GO" id="GO:0003676">
    <property type="term" value="F:nucleic acid binding"/>
    <property type="evidence" value="ECO:0007669"/>
    <property type="project" value="InterPro"/>
</dbReference>
<accession>A0A8H6FAI2</accession>
<dbReference type="AlphaFoldDB" id="A0A8H6FAI2"/>
<feature type="compositionally biased region" description="Basic and acidic residues" evidence="1">
    <location>
        <begin position="124"/>
        <end position="148"/>
    </location>
</feature>
<reference evidence="2 3" key="1">
    <citation type="journal article" date="2020" name="Genomics">
        <title>Complete, high-quality genomes from long-read metagenomic sequencing of two wolf lichen thalli reveals enigmatic genome architecture.</title>
        <authorList>
            <person name="McKenzie S.K."/>
            <person name="Walston R.F."/>
            <person name="Allen J.L."/>
        </authorList>
    </citation>
    <scope>NUCLEOTIDE SEQUENCE [LARGE SCALE GENOMIC DNA]</scope>
    <source>
        <strain evidence="2">WasteWater1</strain>
    </source>
</reference>
<proteinExistence type="predicted"/>
<dbReference type="EMBL" id="JACCJB010000015">
    <property type="protein sequence ID" value="KAF6220956.1"/>
    <property type="molecule type" value="Genomic_DNA"/>
</dbReference>
<sequence length="180" mass="19360">MTGCLRTWGYVEFETEAEAKNAIQGLKNGSFSTYGNHLRMKIVKAVGALPMDVDDWIGELAEGWAYKPKVADASDESKGVESQNPAKLYDPADVNTGDKGKAIASPSPAKLYDPADVDTNETGKAAESRSLGETHEDPDIDTGDKDQTLEPLTLFAIHRGTSVHTPDKDQLAVAPKERAA</sequence>
<dbReference type="Proteomes" id="UP000593566">
    <property type="component" value="Unassembled WGS sequence"/>
</dbReference>
<feature type="compositionally biased region" description="Basic and acidic residues" evidence="1">
    <location>
        <begin position="165"/>
        <end position="180"/>
    </location>
</feature>
<dbReference type="SUPFAM" id="SSF54928">
    <property type="entry name" value="RNA-binding domain, RBD"/>
    <property type="match status" value="1"/>
</dbReference>
<dbReference type="InterPro" id="IPR035979">
    <property type="entry name" value="RBD_domain_sf"/>
</dbReference>
<evidence type="ECO:0000256" key="1">
    <source>
        <dbReference type="SAM" id="MobiDB-lite"/>
    </source>
</evidence>
<dbReference type="RefSeq" id="XP_037150391.1">
    <property type="nucleotide sequence ID" value="XM_037293562.1"/>
</dbReference>